<dbReference type="RefSeq" id="WP_151561189.1">
    <property type="nucleotide sequence ID" value="NZ_WBMT01000007.1"/>
</dbReference>
<organism evidence="1 2">
    <name type="scientific">Actinomadura rudentiformis</name>
    <dbReference type="NCBI Taxonomy" id="359158"/>
    <lineage>
        <taxon>Bacteria</taxon>
        <taxon>Bacillati</taxon>
        <taxon>Actinomycetota</taxon>
        <taxon>Actinomycetes</taxon>
        <taxon>Streptosporangiales</taxon>
        <taxon>Thermomonosporaceae</taxon>
        <taxon>Actinomadura</taxon>
    </lineage>
</organism>
<dbReference type="Proteomes" id="UP000468735">
    <property type="component" value="Unassembled WGS sequence"/>
</dbReference>
<dbReference type="EMBL" id="WBMT01000007">
    <property type="protein sequence ID" value="KAB2348461.1"/>
    <property type="molecule type" value="Genomic_DNA"/>
</dbReference>
<dbReference type="AlphaFoldDB" id="A0A6H9YWU3"/>
<evidence type="ECO:0000313" key="2">
    <source>
        <dbReference type="Proteomes" id="UP000468735"/>
    </source>
</evidence>
<proteinExistence type="predicted"/>
<comment type="caution">
    <text evidence="1">The sequence shown here is derived from an EMBL/GenBank/DDBJ whole genome shotgun (WGS) entry which is preliminary data.</text>
</comment>
<reference evidence="1 2" key="1">
    <citation type="submission" date="2019-09" db="EMBL/GenBank/DDBJ databases">
        <title>Actinomadura physcomitrii sp. nov., a novel actinomycete isolated from moss [Physcomitrium sphaericum (Ludw) Fuernr].</title>
        <authorList>
            <person name="Zhuang X."/>
            <person name="Liu C."/>
        </authorList>
    </citation>
    <scope>NUCLEOTIDE SEQUENCE [LARGE SCALE GENOMIC DNA]</scope>
    <source>
        <strain evidence="1 2">HMC1</strain>
    </source>
</reference>
<name>A0A6H9YWU3_9ACTN</name>
<accession>A0A6H9YWU3</accession>
<gene>
    <name evidence="1" type="ORF">F8566_16895</name>
</gene>
<evidence type="ECO:0000313" key="1">
    <source>
        <dbReference type="EMBL" id="KAB2348461.1"/>
    </source>
</evidence>
<keyword evidence="2" id="KW-1185">Reference proteome</keyword>
<protein>
    <submittedName>
        <fullName evidence="1">Uncharacterized protein</fullName>
    </submittedName>
</protein>
<sequence>MGQRTAGGACPILRILPRWLRRPHKPKTIWNLHGLLYSIFQDAIEADPPLRSAKSRRSWRLVAALQLLQPALAAFPAGATERGLGRSCPW</sequence>